<feature type="compositionally biased region" description="Polar residues" evidence="1">
    <location>
        <begin position="337"/>
        <end position="346"/>
    </location>
</feature>
<evidence type="ECO:0000256" key="1">
    <source>
        <dbReference type="SAM" id="MobiDB-lite"/>
    </source>
</evidence>
<feature type="compositionally biased region" description="Basic and acidic residues" evidence="1">
    <location>
        <begin position="14"/>
        <end position="23"/>
    </location>
</feature>
<name>A0AAU9CQI0_9BACT</name>
<reference evidence="2 3" key="1">
    <citation type="submission" date="2021-12" db="EMBL/GenBank/DDBJ databases">
        <title>Genome sequencing of bacteria with rrn-lacking chromosome and rrn-plasmid.</title>
        <authorList>
            <person name="Anda M."/>
            <person name="Iwasaki W."/>
        </authorList>
    </citation>
    <scope>NUCLEOTIDE SEQUENCE [LARGE SCALE GENOMIC DNA]</scope>
    <source>
        <strain evidence="2 3">DSM 100852</strain>
        <plasmid evidence="2 3">pFA4</plasmid>
    </source>
</reference>
<evidence type="ECO:0000313" key="2">
    <source>
        <dbReference type="EMBL" id="BDD12463.1"/>
    </source>
</evidence>
<protein>
    <submittedName>
        <fullName evidence="2">Uncharacterized protein</fullName>
    </submittedName>
</protein>
<accession>A0AAU9CQI0</accession>
<dbReference type="AlphaFoldDB" id="A0AAU9CQI0"/>
<feature type="region of interest" description="Disordered" evidence="1">
    <location>
        <begin position="1"/>
        <end position="39"/>
    </location>
</feature>
<proteinExistence type="predicted"/>
<evidence type="ECO:0000313" key="3">
    <source>
        <dbReference type="Proteomes" id="UP001348817"/>
    </source>
</evidence>
<dbReference type="RefSeq" id="WP_338395597.1">
    <property type="nucleotide sequence ID" value="NZ_AP025318.1"/>
</dbReference>
<feature type="region of interest" description="Disordered" evidence="1">
    <location>
        <begin position="337"/>
        <end position="388"/>
    </location>
</feature>
<gene>
    <name evidence="2" type="ORF">FUAX_48950</name>
</gene>
<feature type="compositionally biased region" description="Basic residues" evidence="1">
    <location>
        <begin position="1"/>
        <end position="10"/>
    </location>
</feature>
<dbReference type="Proteomes" id="UP001348817">
    <property type="component" value="Plasmid pFA4"/>
</dbReference>
<sequence length="474" mass="54141">MFLSSRRHPIQSKTAEKSGKAVERPQNSTNPNNNPPIQRLIDPFRFREQSAEPTEEQRVFRYSSFIELQKIEALLDHYNQQLHENGTHAYQEFAKGKDELRPYSVVAETRRDRDHQSYASPPNEAIAHKMLDILYQLETYIYKMFEPHTTFLFPQFVVPEKEAFYRKPLLRLLNDIQSDHRKIITFLREEGHRIWVPGINSFGQSEKDSVYALWDKLQSNTSGIRVSDKAKSGRFSKEKVSGFADRVHAMHAKLMYSRSGRELLRSVMDNNDHPLNVAPNPLAEAYEQERIQFDERGLFTPGKGKNTGASPTLYLPHAIPDTQLVGMGYDWEAVATSPTPVDTSGRGSVIDPKVLPRNPKITSPRVSAAKIHLSSSSSDSSDDESDAVAGTEYKHGNYVLHPGFIRYAKQLAYARNAQEGTSRVKGPLLHEKDIPWGTPEEQEAVTFVENPIRVEHQLAKRKWMALYDARRLGW</sequence>
<keyword evidence="2" id="KW-0614">Plasmid</keyword>
<dbReference type="KEGG" id="fax:FUAX_48950"/>
<dbReference type="EMBL" id="AP025318">
    <property type="protein sequence ID" value="BDD12463.1"/>
    <property type="molecule type" value="Genomic_DNA"/>
</dbReference>
<geneLocation type="plasmid" evidence="2 3">
    <name>pFA4</name>
</geneLocation>
<keyword evidence="3" id="KW-1185">Reference proteome</keyword>
<organism evidence="2 3">
    <name type="scientific">Fulvitalea axinellae</name>
    <dbReference type="NCBI Taxonomy" id="1182444"/>
    <lineage>
        <taxon>Bacteria</taxon>
        <taxon>Pseudomonadati</taxon>
        <taxon>Bacteroidota</taxon>
        <taxon>Cytophagia</taxon>
        <taxon>Cytophagales</taxon>
        <taxon>Persicobacteraceae</taxon>
        <taxon>Fulvitalea</taxon>
    </lineage>
</organism>